<dbReference type="EMBL" id="JAVDQH010000015">
    <property type="protein sequence ID" value="MDR6245566.1"/>
    <property type="molecule type" value="Genomic_DNA"/>
</dbReference>
<reference evidence="2 3" key="1">
    <citation type="submission" date="2023-07" db="EMBL/GenBank/DDBJ databases">
        <title>Genomic Encyclopedia of Type Strains, Phase IV (KMG-IV): sequencing the most valuable type-strain genomes for metagenomic binning, comparative biology and taxonomic classification.</title>
        <authorList>
            <person name="Goeker M."/>
        </authorList>
    </citation>
    <scope>NUCLEOTIDE SEQUENCE [LARGE SCALE GENOMIC DNA]</scope>
    <source>
        <strain evidence="2 3">DSM 22170</strain>
    </source>
</reference>
<protein>
    <submittedName>
        <fullName evidence="2">DegV family protein with EDD domain</fullName>
    </submittedName>
</protein>
<evidence type="ECO:0000313" key="2">
    <source>
        <dbReference type="EMBL" id="MDR6245566.1"/>
    </source>
</evidence>
<dbReference type="PANTHER" id="PTHR33434">
    <property type="entry name" value="DEGV DOMAIN-CONTAINING PROTEIN DR_1986-RELATED"/>
    <property type="match status" value="1"/>
</dbReference>
<dbReference type="Proteomes" id="UP001185028">
    <property type="component" value="Unassembled WGS sequence"/>
</dbReference>
<dbReference type="NCBIfam" id="TIGR00762">
    <property type="entry name" value="DegV"/>
    <property type="match status" value="1"/>
</dbReference>
<evidence type="ECO:0000256" key="1">
    <source>
        <dbReference type="ARBA" id="ARBA00023121"/>
    </source>
</evidence>
<dbReference type="RefSeq" id="WP_188775138.1">
    <property type="nucleotide sequence ID" value="NZ_BMMB01000004.1"/>
</dbReference>
<dbReference type="PROSITE" id="PS51482">
    <property type="entry name" value="DEGV"/>
    <property type="match status" value="1"/>
</dbReference>
<dbReference type="InterPro" id="IPR003797">
    <property type="entry name" value="DegV"/>
</dbReference>
<accession>A0ABU1J301</accession>
<dbReference type="InterPro" id="IPR050270">
    <property type="entry name" value="DegV_domain_contain"/>
</dbReference>
<evidence type="ECO:0000313" key="3">
    <source>
        <dbReference type="Proteomes" id="UP001185028"/>
    </source>
</evidence>
<name>A0ABU1J301_9BACL</name>
<sequence length="286" mass="31632">MTHPIIVTESTADIPAELIKEYNIQIIPLRLFFGQDSYADGVDMTPTTFYERLATVSQLPTTSQPSPADYEAMYTRLLNDYPDREIVSIHLSSGLSGTYQSATIGRSMVEQEDRITVIDSLSASYGYGMAVVHAARLAQAGASVAEIQAGVKHILSQRELYFLVDDLEYLRKGGRIGRASAALGTLLNVKPILSIDEQGVIYPVEKIRGQKKAMARIVEMMRQKLTARKIHLALGHTANRESCEPMLQMLREHYEIVDVVYSEIGPVIGTHTGAGTIAVYAWPDEE</sequence>
<gene>
    <name evidence="2" type="ORF">JOC58_003479</name>
</gene>
<dbReference type="Gene3D" id="3.30.1180.10">
    <property type="match status" value="1"/>
</dbReference>
<dbReference type="Gene3D" id="3.40.50.10170">
    <property type="match status" value="1"/>
</dbReference>
<proteinExistence type="predicted"/>
<dbReference type="InterPro" id="IPR043168">
    <property type="entry name" value="DegV_C"/>
</dbReference>
<organism evidence="2 3">
    <name type="scientific">Paenibacillus hunanensis</name>
    <dbReference type="NCBI Taxonomy" id="539262"/>
    <lineage>
        <taxon>Bacteria</taxon>
        <taxon>Bacillati</taxon>
        <taxon>Bacillota</taxon>
        <taxon>Bacilli</taxon>
        <taxon>Bacillales</taxon>
        <taxon>Paenibacillaceae</taxon>
        <taxon>Paenibacillus</taxon>
    </lineage>
</organism>
<keyword evidence="1" id="KW-0446">Lipid-binding</keyword>
<comment type="caution">
    <text evidence="2">The sequence shown here is derived from an EMBL/GenBank/DDBJ whole genome shotgun (WGS) entry which is preliminary data.</text>
</comment>
<dbReference type="PANTHER" id="PTHR33434:SF2">
    <property type="entry name" value="FATTY ACID-BINDING PROTEIN TM_1468"/>
    <property type="match status" value="1"/>
</dbReference>
<dbReference type="SUPFAM" id="SSF82549">
    <property type="entry name" value="DAK1/DegV-like"/>
    <property type="match status" value="1"/>
</dbReference>
<dbReference type="Pfam" id="PF02645">
    <property type="entry name" value="DegV"/>
    <property type="match status" value="1"/>
</dbReference>
<keyword evidence="3" id="KW-1185">Reference proteome</keyword>